<feature type="domain" description="MAM" evidence="2">
    <location>
        <begin position="298"/>
        <end position="466"/>
    </location>
</feature>
<dbReference type="Pfam" id="PF00629">
    <property type="entry name" value="MAM"/>
    <property type="match status" value="1"/>
</dbReference>
<dbReference type="GO" id="GO:0005975">
    <property type="term" value="P:carbohydrate metabolic process"/>
    <property type="evidence" value="ECO:0007669"/>
    <property type="project" value="UniProtKB-ARBA"/>
</dbReference>
<evidence type="ECO:0000313" key="5">
    <source>
        <dbReference type="Proteomes" id="UP000249542"/>
    </source>
</evidence>
<organism evidence="4 5">
    <name type="scientific">Mesonia algae</name>
    <dbReference type="NCBI Taxonomy" id="213248"/>
    <lineage>
        <taxon>Bacteria</taxon>
        <taxon>Pseudomonadati</taxon>
        <taxon>Bacteroidota</taxon>
        <taxon>Flavobacteriia</taxon>
        <taxon>Flavobacteriales</taxon>
        <taxon>Flavobacteriaceae</taxon>
        <taxon>Mesonia</taxon>
    </lineage>
</organism>
<proteinExistence type="predicted"/>
<dbReference type="InterPro" id="IPR036116">
    <property type="entry name" value="FN3_sf"/>
</dbReference>
<dbReference type="InterPro" id="IPR013783">
    <property type="entry name" value="Ig-like_fold"/>
</dbReference>
<dbReference type="GO" id="GO:0016020">
    <property type="term" value="C:membrane"/>
    <property type="evidence" value="ECO:0007669"/>
    <property type="project" value="InterPro"/>
</dbReference>
<gene>
    <name evidence="4" type="ORF">LX95_00644</name>
</gene>
<feature type="chain" id="PRO_5016088241" evidence="1">
    <location>
        <begin position="22"/>
        <end position="1969"/>
    </location>
</feature>
<reference evidence="4 5" key="1">
    <citation type="submission" date="2018-06" db="EMBL/GenBank/DDBJ databases">
        <title>Genomic Encyclopedia of Archaeal and Bacterial Type Strains, Phase II (KMG-II): from individual species to whole genera.</title>
        <authorList>
            <person name="Goeker M."/>
        </authorList>
    </citation>
    <scope>NUCLEOTIDE SEQUENCE [LARGE SCALE GENOMIC DNA]</scope>
    <source>
        <strain evidence="4 5">DSM 15361</strain>
    </source>
</reference>
<dbReference type="Proteomes" id="UP000249542">
    <property type="component" value="Unassembled WGS sequence"/>
</dbReference>
<dbReference type="Gene3D" id="2.60.40.10">
    <property type="entry name" value="Immunoglobulins"/>
    <property type="match status" value="1"/>
</dbReference>
<dbReference type="GO" id="GO:0004553">
    <property type="term" value="F:hydrolase activity, hydrolyzing O-glycosyl compounds"/>
    <property type="evidence" value="ECO:0007669"/>
    <property type="project" value="UniProtKB-ARBA"/>
</dbReference>
<feature type="domain" description="Fibronectin type-III" evidence="3">
    <location>
        <begin position="200"/>
        <end position="292"/>
    </location>
</feature>
<sequence>MKKITYGIFLFFCLFSYQLSAQIYTEDFESGLGTYENAVGNDVDWEVNTSLYQDGLQSISNAYGSSNDNSIFQSISLDLTTANNPQLSFWHIAKTEGGYDEAIVEISTDGGVTFTPFALEDYSGGGVLEAPGIFDEDSYADWGTSDTEPTNAWWKKEFFDLSDYITDAVVIRFRLTSDGSANRAGWFIDNIQINEVTCPTPSDIVVDNIMANSADISWTIGNSEAEWEIVYGIDGFDPNTEGDTVVDNDGVLGESISSLNSSSDYDVYVRAICGAGDESELTGPFSFTTACDVISLPWSEDFSSSTTPNCWEETGDAAWDYSLNADYAAQDVEDHTAGGGTNYAWLDGSDNNDGNSSSLTSPFIDVSTLAQPALEFYLFSNNTDDAAINTVEIELYDGAAWNSVLSVNNLLGEDWFQYVIDLSPYTITGAVQVKFTITGQANGGFTFSNDILLDDVTFIEMPACTNPIASYSVVGNCIDGPEFFVEVDITNMGGSDDVVITDNQTPEESQTVSAVGVYSFGPYDNGTDVIITLENSLDSNCNTVSNVLTQEFCTETFIDCVNDGPLNVNYCYDNDEDYEVTYVSTDGTPLNLTLNGGFLESCCDELIVLDTDGTELFNSGGDISGNTFQSTGAEITVIISSDGSVNCGGNDYDPIDYTVSCATCVNPQVAFEVVGDCINGPQFFVEVDIADLGSSASLTLTDNQTPAQTIPATAIDVYSFGPYPNGTDVIITVANDDDANCTLASSELTQELCTETFIDCVTDGPLSVNYCYDNNEDYEVTYVSTDGTPLNLIINGGFLESCCDELIVLDTDGTELFNSGGDISGNTFQSTGAEITVIITSDGSVNCSGNDYDPIDYTVSCATCVNPQVNFEVVADCDVDPQFLIDVEITDLGSATELLLSDGDVANDQTIDAVGTYTFGPYANGDLMNISVLNTGDNNCEINSGELTQEYCSALNVDCSVGPQNSVFCYDDDETVEIVYTSIDGTVLNLMVNSGQMATFGDSFVILDSDGTELYNGTGNAGDLSGINFQSTGDNITVQLISNGFTSCQSNDYTPVDITVSCATCVNPEVNFEVVADCDVDPQFLIDVEITDLGSATELLLSDGDAANDQTVDAIGTYTFGPYPNGDLINISVLNTGDNNCEINSQGLTQEYCSTLNVDCSEGPENTVFCYDSNETVEIVYTSTDGGPLNLTVNSGDIYTFGGDFVITDTDGSVLYTGTGVDGDLSGIFVQSTGNQITVTYNAGFYACGESTYTEIDLTVSCATCVNPQVEYFKECDPTNQEYSISVEVTDLGSAASVEITDDQGSTPEVLTTLGTVTFGPYSYDTDVVITTQNLDDVNCTINSPIINSDSCPPIPCLEAEPFCSSEGLLFENVDDDSNTTAPPGIDYGCLFTQPNPVWYFLQIDEPGDLSIDIVQNTSFDNNGNPNGDGLDVDFIAWGPFDSVESACNGLTIQNQVADNDFGDGCSYSIDAEETLGLENAQEGEVYVLLITNYDGAAGYISLNQSAGDGSTDCSIIDENTTYACSDDPVTLTSQYPTALAYVWYIQNTSGGFDEITGETNMSITVNEGGIYRLDTFNNEGELQQEIFTVIFSEGPDLSSVNDTVSFCGSTSATIDATIANPDAFDAVTYQWSDENGPIVGEDQAILSVSEAGMYTVMVSGVILDNDGNPTSQTCDTSKTIEVTTADFAVDAGDDQSACDVNDFTLTATVVDGDITNAVYEWLDSSGNVVGTTETIIVTESDIYTVTVTIDGCSNSDDVEVVFGQSPDLSNVITADSFCEGTDVTLDGTINNENVFGTITYEWSDENGPIAGADQSTYTATVEGQYTVTVAGTIIDGSGNETAFTCSSSQTIQVNEIIFTVDAGSDQDICVNTTDLTAVVAGEDATNATYEWIDSAGNNVGNTATVSVSDSDTYEVTVTINGCSVSDSVILDFIETPLIDLGSDVVTCDIGGVVIDATPVMGTSGVTFE</sequence>
<dbReference type="RefSeq" id="WP_211307632.1">
    <property type="nucleotide sequence ID" value="NZ_QKYV01000001.1"/>
</dbReference>
<dbReference type="Pfam" id="PF20773">
    <property type="entry name" value="InhA-like_MAM"/>
    <property type="match status" value="1"/>
</dbReference>
<dbReference type="Gene3D" id="2.60.120.200">
    <property type="match status" value="1"/>
</dbReference>
<dbReference type="Gene3D" id="2.60.120.260">
    <property type="entry name" value="Galactose-binding domain-like"/>
    <property type="match status" value="1"/>
</dbReference>
<dbReference type="InterPro" id="IPR000998">
    <property type="entry name" value="MAM_dom"/>
</dbReference>
<keyword evidence="1" id="KW-0732">Signal</keyword>
<dbReference type="PROSITE" id="PS50060">
    <property type="entry name" value="MAM_2"/>
    <property type="match status" value="1"/>
</dbReference>
<evidence type="ECO:0000259" key="2">
    <source>
        <dbReference type="PROSITE" id="PS50060"/>
    </source>
</evidence>
<evidence type="ECO:0000313" key="4">
    <source>
        <dbReference type="EMBL" id="PZW44309.1"/>
    </source>
</evidence>
<accession>A0A2W7ICY3</accession>
<keyword evidence="5" id="KW-1185">Reference proteome</keyword>
<feature type="non-terminal residue" evidence="4">
    <location>
        <position position="1969"/>
    </location>
</feature>
<dbReference type="SUPFAM" id="SSF49899">
    <property type="entry name" value="Concanavalin A-like lectins/glucanases"/>
    <property type="match status" value="2"/>
</dbReference>
<dbReference type="InterPro" id="IPR003961">
    <property type="entry name" value="FN3_dom"/>
</dbReference>
<dbReference type="EMBL" id="QKYV01000001">
    <property type="protein sequence ID" value="PZW44309.1"/>
    <property type="molecule type" value="Genomic_DNA"/>
</dbReference>
<comment type="caution">
    <text evidence="4">The sequence shown here is derived from an EMBL/GenBank/DDBJ whole genome shotgun (WGS) entry which is preliminary data.</text>
</comment>
<dbReference type="InterPro" id="IPR013320">
    <property type="entry name" value="ConA-like_dom_sf"/>
</dbReference>
<feature type="signal peptide" evidence="1">
    <location>
        <begin position="1"/>
        <end position="21"/>
    </location>
</feature>
<name>A0A2W7ICY3_9FLAO</name>
<dbReference type="PROSITE" id="PS50853">
    <property type="entry name" value="FN3"/>
    <property type="match status" value="1"/>
</dbReference>
<evidence type="ECO:0000259" key="3">
    <source>
        <dbReference type="PROSITE" id="PS50853"/>
    </source>
</evidence>
<evidence type="ECO:0000256" key="1">
    <source>
        <dbReference type="SAM" id="SignalP"/>
    </source>
</evidence>
<protein>
    <submittedName>
        <fullName evidence="4">MAM domain-containing protein meprin/A5/mu</fullName>
    </submittedName>
</protein>
<dbReference type="SUPFAM" id="SSF49265">
    <property type="entry name" value="Fibronectin type III"/>
    <property type="match status" value="1"/>
</dbReference>